<dbReference type="PANTHER" id="PTHR33069">
    <property type="entry name" value="CHROMOSOME 7, WHOLE GENOME SHOTGUN SEQUENCE-RELATED"/>
    <property type="match status" value="1"/>
</dbReference>
<evidence type="ECO:0000313" key="2">
    <source>
        <dbReference type="Proteomes" id="UP000238274"/>
    </source>
</evidence>
<dbReference type="EMBL" id="PKSM01000097">
    <property type="protein sequence ID" value="POW13444.1"/>
    <property type="molecule type" value="Genomic_DNA"/>
</dbReference>
<reference evidence="2" key="3">
    <citation type="journal article" date="2018" name="Mol. Plant Microbe Interact.">
        <title>Genome sequence resources for the wheat stripe rust pathogen (Puccinia striiformis f. sp. tritici) and the barley stripe rust pathogen (Puccinia striiformis f. sp. hordei).</title>
        <authorList>
            <person name="Xia C."/>
            <person name="Wang M."/>
            <person name="Yin C."/>
            <person name="Cornejo O.E."/>
            <person name="Hulbert S.H."/>
            <person name="Chen X."/>
        </authorList>
    </citation>
    <scope>NUCLEOTIDE SEQUENCE [LARGE SCALE GENOMIC DNA]</scope>
    <source>
        <strain evidence="2">93TX-2</strain>
    </source>
</reference>
<comment type="caution">
    <text evidence="1">The sequence shown here is derived from an EMBL/GenBank/DDBJ whole genome shotgun (WGS) entry which is preliminary data.</text>
</comment>
<organism evidence="1 2">
    <name type="scientific">Puccinia striiformis</name>
    <dbReference type="NCBI Taxonomy" id="27350"/>
    <lineage>
        <taxon>Eukaryota</taxon>
        <taxon>Fungi</taxon>
        <taxon>Dikarya</taxon>
        <taxon>Basidiomycota</taxon>
        <taxon>Pucciniomycotina</taxon>
        <taxon>Pucciniomycetes</taxon>
        <taxon>Pucciniales</taxon>
        <taxon>Pucciniaceae</taxon>
        <taxon>Puccinia</taxon>
    </lineage>
</organism>
<protein>
    <submittedName>
        <fullName evidence="1">Uncharacterized protein</fullName>
    </submittedName>
</protein>
<evidence type="ECO:0000313" key="1">
    <source>
        <dbReference type="EMBL" id="POW13444.1"/>
    </source>
</evidence>
<dbReference type="AlphaFoldDB" id="A0A2S4VV93"/>
<keyword evidence="2" id="KW-1185">Reference proteome</keyword>
<reference evidence="1 2" key="1">
    <citation type="submission" date="2017-12" db="EMBL/GenBank/DDBJ databases">
        <title>Gene loss provides genomic basis for host adaptation in cereal stripe rust fungi.</title>
        <authorList>
            <person name="Xia C."/>
        </authorList>
    </citation>
    <scope>NUCLEOTIDE SEQUENCE [LARGE SCALE GENOMIC DNA]</scope>
    <source>
        <strain evidence="1 2">93TX-2</strain>
    </source>
</reference>
<gene>
    <name evidence="1" type="ORF">PSHT_07660</name>
</gene>
<dbReference type="PANTHER" id="PTHR33069:SF3">
    <property type="entry name" value="DYNEIN HEAVY CHAIN TAIL DOMAIN-CONTAINING PROTEIN"/>
    <property type="match status" value="1"/>
</dbReference>
<name>A0A2S4VV93_9BASI</name>
<sequence length="446" mass="50720">MEENGPPKKVVAEMVQSFRLSHPEEKSEGDYEEIFRSAFSHLRGRANAHLDQKGLIKGSTEEAPRPAAVRFFADKLRLFMVYMLKLQLKPFVTTKNPFEFPKNYQKSGYEEILSNLVDFEATLDHFLDYMAIMSASHMTSQPIPDPELFSTRLNISGAQETEEHTAPASAEHVKDCLTLRLLTFFAAWVELFDNFSFSPLNARSVSKHWDNIVKETNLVIDQVDISCRHIQLAALDIAKADWQEMIDKIEDSLVLLSNPIVANVNEDFEPDSDDEAGVGGEIMIKFAEAAIPFIKLCRIYIKKLRQSIVSQPLIFDPPSITMEDDRLESLLNCLGRSEISNSLEELTGILEWELPSRRDLEVVIVKPLRGFNRCSKIWNTYLDLLLESDNPLIERGSIIDTREWLNSWTKSFFIAARKAMDVTGRGEHAWPSDIEIEDTSGSDSLN</sequence>
<proteinExistence type="predicted"/>
<dbReference type="VEuPathDB" id="FungiDB:PSTT_05285"/>
<reference evidence="2" key="2">
    <citation type="journal article" date="2018" name="BMC Genomics">
        <title>Genomic insights into host adaptation between the wheat stripe rust pathogen (Puccinia striiformis f. sp. tritici) and the barley stripe rust pathogen (Puccinia striiformis f. sp. hordei).</title>
        <authorList>
            <person name="Xia C."/>
            <person name="Wang M."/>
            <person name="Yin C."/>
            <person name="Cornejo O.E."/>
            <person name="Hulbert S.H."/>
            <person name="Chen X."/>
        </authorList>
    </citation>
    <scope>NUCLEOTIDE SEQUENCE [LARGE SCALE GENOMIC DNA]</scope>
    <source>
        <strain evidence="2">93TX-2</strain>
    </source>
</reference>
<dbReference type="VEuPathDB" id="FungiDB:PSHT_07660"/>
<accession>A0A2S4VV93</accession>
<dbReference type="Proteomes" id="UP000238274">
    <property type="component" value="Unassembled WGS sequence"/>
</dbReference>